<dbReference type="EMBL" id="VOSW01000033">
    <property type="protein sequence ID" value="KAE8758427.1"/>
    <property type="molecule type" value="Genomic_DNA"/>
</dbReference>
<dbReference type="Proteomes" id="UP000463700">
    <property type="component" value="Unassembled WGS sequence"/>
</dbReference>
<evidence type="ECO:0000313" key="3">
    <source>
        <dbReference type="Proteomes" id="UP000463700"/>
    </source>
</evidence>
<dbReference type="GO" id="GO:0006313">
    <property type="term" value="P:DNA transposition"/>
    <property type="evidence" value="ECO:0007669"/>
    <property type="project" value="InterPro"/>
</dbReference>
<protein>
    <submittedName>
        <fullName evidence="2">Transposase</fullName>
    </submittedName>
</protein>
<accession>A0A6N6WCQ4</accession>
<name>A0A6N6WCQ4_9BURK</name>
<evidence type="ECO:0000313" key="2">
    <source>
        <dbReference type="EMBL" id="KAE8758427.1"/>
    </source>
</evidence>
<proteinExistence type="predicted"/>
<dbReference type="InterPro" id="IPR010921">
    <property type="entry name" value="Trp_repressor/repl_initiator"/>
</dbReference>
<dbReference type="GO" id="GO:0004803">
    <property type="term" value="F:transposase activity"/>
    <property type="evidence" value="ECO:0007669"/>
    <property type="project" value="InterPro"/>
</dbReference>
<comment type="caution">
    <text evidence="2">The sequence shown here is derived from an EMBL/GenBank/DDBJ whole genome shotgun (WGS) entry which is preliminary data.</text>
</comment>
<sequence>MKQMARGRRPGSKNYTREFRETVVAETNDPDRSIAEVARTHGLNANMVAQWRRRSLEAQLATPQPCLALLPVDVVDLPEEDAGNHAASQDQRVPAVAARPPECEIEIELGKRRVRISGLSMDRAEQFLRDCLK</sequence>
<gene>
    <name evidence="2" type="ORF">FSO04_18730</name>
</gene>
<dbReference type="InterPro" id="IPR002514">
    <property type="entry name" value="Transposase_8"/>
</dbReference>
<dbReference type="OrthoDB" id="3376843at2"/>
<evidence type="ECO:0000256" key="1">
    <source>
        <dbReference type="SAM" id="MobiDB-lite"/>
    </source>
</evidence>
<dbReference type="RefSeq" id="WP_154561262.1">
    <property type="nucleotide sequence ID" value="NZ_VOSW01000033.1"/>
</dbReference>
<reference evidence="2 3" key="1">
    <citation type="journal article" date="2020" name="Int. J. Syst. Evol. Microbiol.">
        <title>Paraburkholderia madseniana sp. nov., a phenolic acid-degrading bacterium isolated from acidic forest soil.</title>
        <authorList>
            <person name="Wilhelm R.C."/>
            <person name="Murphy S.J.L."/>
            <person name="Feriancek N.M."/>
            <person name="Karasz D.C."/>
            <person name="DeRito C.M."/>
            <person name="Newman J.D."/>
            <person name="Buckley D.H."/>
        </authorList>
    </citation>
    <scope>NUCLEOTIDE SEQUENCE [LARGE SCALE GENOMIC DNA]</scope>
    <source>
        <strain evidence="2 3">RP11</strain>
    </source>
</reference>
<organism evidence="2 3">
    <name type="scientific">Paraburkholderia madseniana</name>
    <dbReference type="NCBI Taxonomy" id="2599607"/>
    <lineage>
        <taxon>Bacteria</taxon>
        <taxon>Pseudomonadati</taxon>
        <taxon>Pseudomonadota</taxon>
        <taxon>Betaproteobacteria</taxon>
        <taxon>Burkholderiales</taxon>
        <taxon>Burkholderiaceae</taxon>
        <taxon>Paraburkholderia</taxon>
    </lineage>
</organism>
<feature type="region of interest" description="Disordered" evidence="1">
    <location>
        <begin position="1"/>
        <end position="21"/>
    </location>
</feature>
<dbReference type="Pfam" id="PF01527">
    <property type="entry name" value="HTH_Tnp_1"/>
    <property type="match status" value="1"/>
</dbReference>
<feature type="compositionally biased region" description="Basic residues" evidence="1">
    <location>
        <begin position="1"/>
        <end position="11"/>
    </location>
</feature>
<dbReference type="GO" id="GO:0043565">
    <property type="term" value="F:sequence-specific DNA binding"/>
    <property type="evidence" value="ECO:0007669"/>
    <property type="project" value="InterPro"/>
</dbReference>
<dbReference type="SUPFAM" id="SSF48295">
    <property type="entry name" value="TrpR-like"/>
    <property type="match status" value="1"/>
</dbReference>
<dbReference type="NCBIfam" id="NF047595">
    <property type="entry name" value="IS66_ISRel24_TnpA"/>
    <property type="match status" value="1"/>
</dbReference>
<dbReference type="AlphaFoldDB" id="A0A6N6WCQ4"/>